<dbReference type="Gene3D" id="3.20.20.70">
    <property type="entry name" value="Aldolase class I"/>
    <property type="match status" value="1"/>
</dbReference>
<dbReference type="SUPFAM" id="SSF51395">
    <property type="entry name" value="FMN-linked oxidoreductases"/>
    <property type="match status" value="1"/>
</dbReference>
<dbReference type="GO" id="GO:0006537">
    <property type="term" value="P:glutamate biosynthetic process"/>
    <property type="evidence" value="ECO:0007669"/>
    <property type="project" value="InterPro"/>
</dbReference>
<reference evidence="3 5" key="1">
    <citation type="submission" date="2016-09" db="EMBL/GenBank/DDBJ databases">
        <authorList>
            <consortium name="Pathogen Informatics"/>
            <person name="Sun Q."/>
            <person name="Inoue M."/>
        </authorList>
    </citation>
    <scope>NUCLEOTIDE SEQUENCE [LARGE SCALE GENOMIC DNA]</scope>
    <source>
        <strain evidence="3 5">82C</strain>
    </source>
</reference>
<evidence type="ECO:0000256" key="1">
    <source>
        <dbReference type="ARBA" id="ARBA00009716"/>
    </source>
</evidence>
<sequence length="88" mass="9764">MSQQCHMNTCPVGVATTDPKREKGLIIDEKKYRVTNFVTSLHEGLYNIAAAVGVASPTQITKDHIIIKNKDGGIQSIQDYKLKLLTHQ</sequence>
<protein>
    <submittedName>
        <fullName evidence="4">Glutamate synthase</fullName>
    </submittedName>
</protein>
<dbReference type="Proteomes" id="UP000095412">
    <property type="component" value="Unassembled WGS sequence"/>
</dbReference>
<dbReference type="PANTHER" id="PTHR43819:SF1">
    <property type="entry name" value="ARCHAEAL-TYPE GLUTAMATE SYNTHASE [NADPH]"/>
    <property type="match status" value="1"/>
</dbReference>
<dbReference type="PANTHER" id="PTHR43819">
    <property type="entry name" value="ARCHAEAL-TYPE GLUTAMATE SYNTHASE [NADPH]"/>
    <property type="match status" value="1"/>
</dbReference>
<keyword evidence="5" id="KW-1185">Reference proteome</keyword>
<dbReference type="EMBL" id="FMPI01000002">
    <property type="protein sequence ID" value="SCS35239.1"/>
    <property type="molecule type" value="Genomic_DNA"/>
</dbReference>
<organism evidence="4 6">
    <name type="scientific">Staphylococcus caeli</name>
    <dbReference type="NCBI Taxonomy" id="2201815"/>
    <lineage>
        <taxon>Bacteria</taxon>
        <taxon>Bacillati</taxon>
        <taxon>Bacillota</taxon>
        <taxon>Bacilli</taxon>
        <taxon>Bacillales</taxon>
        <taxon>Staphylococcaceae</taxon>
        <taxon>Staphylococcus</taxon>
    </lineage>
</organism>
<dbReference type="GO" id="GO:0015930">
    <property type="term" value="F:glutamate synthase activity"/>
    <property type="evidence" value="ECO:0007669"/>
    <property type="project" value="InterPro"/>
</dbReference>
<evidence type="ECO:0000313" key="5">
    <source>
        <dbReference type="Proteomes" id="UP000095412"/>
    </source>
</evidence>
<dbReference type="Pfam" id="PF01645">
    <property type="entry name" value="Glu_synthase"/>
    <property type="match status" value="1"/>
</dbReference>
<evidence type="ECO:0000313" key="3">
    <source>
        <dbReference type="EMBL" id="SCS35239.1"/>
    </source>
</evidence>
<evidence type="ECO:0000313" key="4">
    <source>
        <dbReference type="EMBL" id="SCS53035.1"/>
    </source>
</evidence>
<dbReference type="AlphaFoldDB" id="A0A1D4ITQ6"/>
<dbReference type="InterPro" id="IPR013785">
    <property type="entry name" value="Aldolase_TIM"/>
</dbReference>
<gene>
    <name evidence="4" type="ORF">SAMEA2297795_00625</name>
    <name evidence="3" type="ORF">SAMEA2297796_00301</name>
</gene>
<dbReference type="EMBL" id="FMPG01000002">
    <property type="protein sequence ID" value="SCS53035.1"/>
    <property type="molecule type" value="Genomic_DNA"/>
</dbReference>
<name>A0A1D4ITQ6_9STAP</name>
<evidence type="ECO:0000259" key="2">
    <source>
        <dbReference type="Pfam" id="PF01645"/>
    </source>
</evidence>
<reference evidence="4 6" key="2">
    <citation type="submission" date="2016-09" db="EMBL/GenBank/DDBJ databases">
        <authorList>
            <consortium name="Pathogen Informatics"/>
        </authorList>
    </citation>
    <scope>NUCLEOTIDE SEQUENCE [LARGE SCALE GENOMIC DNA]</scope>
    <source>
        <strain evidence="4 6">82B</strain>
    </source>
</reference>
<dbReference type="Proteomes" id="UP000095768">
    <property type="component" value="Unassembled WGS sequence"/>
</dbReference>
<evidence type="ECO:0000313" key="6">
    <source>
        <dbReference type="Proteomes" id="UP000095768"/>
    </source>
</evidence>
<comment type="similarity">
    <text evidence="1">Belongs to the glutamate synthase family.</text>
</comment>
<dbReference type="InterPro" id="IPR002932">
    <property type="entry name" value="Glu_synthdom"/>
</dbReference>
<feature type="domain" description="Glutamate synthase" evidence="2">
    <location>
        <begin position="1"/>
        <end position="54"/>
    </location>
</feature>
<accession>A0A1D4ITQ6</accession>
<proteinExistence type="inferred from homology"/>